<proteinExistence type="predicted"/>
<dbReference type="GO" id="GO:0016020">
    <property type="term" value="C:membrane"/>
    <property type="evidence" value="ECO:0007669"/>
    <property type="project" value="UniProtKB-SubCell"/>
</dbReference>
<dbReference type="FunFam" id="1.20.120.1630:FF:000002">
    <property type="entry name" value="Steroid 5 alpha-reductase 1"/>
    <property type="match status" value="1"/>
</dbReference>
<evidence type="ECO:0000256" key="2">
    <source>
        <dbReference type="ARBA" id="ARBA00022692"/>
    </source>
</evidence>
<dbReference type="EMBL" id="FUWZ01000004">
    <property type="protein sequence ID" value="SKA36474.1"/>
    <property type="molecule type" value="Genomic_DNA"/>
</dbReference>
<organism evidence="8 9">
    <name type="scientific">Chitinophaga eiseniae</name>
    <dbReference type="NCBI Taxonomy" id="634771"/>
    <lineage>
        <taxon>Bacteria</taxon>
        <taxon>Pseudomonadati</taxon>
        <taxon>Bacteroidota</taxon>
        <taxon>Chitinophagia</taxon>
        <taxon>Chitinophagales</taxon>
        <taxon>Chitinophagaceae</taxon>
        <taxon>Chitinophaga</taxon>
    </lineage>
</organism>
<dbReference type="InterPro" id="IPR001104">
    <property type="entry name" value="3-oxo-5_a-steroid_4-DH_C"/>
</dbReference>
<evidence type="ECO:0000256" key="5">
    <source>
        <dbReference type="ARBA" id="ARBA00023136"/>
    </source>
</evidence>
<dbReference type="InterPro" id="IPR039357">
    <property type="entry name" value="SRD5A/TECR"/>
</dbReference>
<evidence type="ECO:0000313" key="8">
    <source>
        <dbReference type="EMBL" id="SKA36474.1"/>
    </source>
</evidence>
<feature type="transmembrane region" description="Helical" evidence="6">
    <location>
        <begin position="147"/>
        <end position="164"/>
    </location>
</feature>
<dbReference type="PANTHER" id="PTHR10556">
    <property type="entry name" value="3-OXO-5-ALPHA-STEROID 4-DEHYDROGENASE"/>
    <property type="match status" value="1"/>
</dbReference>
<sequence length="255" mass="29191">MNAYPSLQQYYLFIGGWSAIGIIAALYLLRREAPYGRFTSEKWGPMISNKLGWIFMETTVLVSFFIWQPPTAVKWTSPAGVMTGMFLLHYLHRSFVYPFMIRTRGKKMPLVIMLSAVLFNTVNGSLLGAWFGHYATYPDDWCTSPPFIAGACCFFAGMLINWSADYHLIGLRGKHDTGYKLPQGGLFEYVTSPNLMGEILEWGGYALLTWSAPALAFFIWTCANLVPRAAANQRWYRQRFPDYPSQRRVLIPFLW</sequence>
<comment type="subcellular location">
    <subcellularLocation>
        <location evidence="1">Membrane</location>
        <topology evidence="1">Multi-pass membrane protein</topology>
    </subcellularLocation>
</comment>
<dbReference type="GO" id="GO:0003865">
    <property type="term" value="F:3-oxo-5-alpha-steroid 4-dehydrogenase activity"/>
    <property type="evidence" value="ECO:0007669"/>
    <property type="project" value="InterPro"/>
</dbReference>
<accession>A0A1T4T7K0</accession>
<evidence type="ECO:0000313" key="9">
    <source>
        <dbReference type="Proteomes" id="UP000190367"/>
    </source>
</evidence>
<keyword evidence="2 6" id="KW-0812">Transmembrane</keyword>
<dbReference type="Pfam" id="PF02544">
    <property type="entry name" value="Steroid_dh"/>
    <property type="match status" value="1"/>
</dbReference>
<dbReference type="OrthoDB" id="4688552at2"/>
<feature type="transmembrane region" description="Helical" evidence="6">
    <location>
        <begin position="73"/>
        <end position="91"/>
    </location>
</feature>
<dbReference type="PANTHER" id="PTHR10556:SF35">
    <property type="entry name" value="3-OXO-5-ALPHA-STEROID 4-DEHYDROGENASE FAMILY PROTEIN"/>
    <property type="match status" value="1"/>
</dbReference>
<feature type="transmembrane region" description="Helical" evidence="6">
    <location>
        <begin position="111"/>
        <end position="135"/>
    </location>
</feature>
<dbReference type="GO" id="GO:0008202">
    <property type="term" value="P:steroid metabolic process"/>
    <property type="evidence" value="ECO:0007669"/>
    <property type="project" value="InterPro"/>
</dbReference>
<dbReference type="STRING" id="634771.SAMN04488128_104119"/>
<gene>
    <name evidence="8" type="ORF">SAMN04488128_104119</name>
</gene>
<evidence type="ECO:0000256" key="3">
    <source>
        <dbReference type="ARBA" id="ARBA00022989"/>
    </source>
</evidence>
<dbReference type="PIRSF" id="PIRSF015596">
    <property type="entry name" value="5_alpha-SR2"/>
    <property type="match status" value="1"/>
</dbReference>
<reference evidence="9" key="1">
    <citation type="submission" date="2017-02" db="EMBL/GenBank/DDBJ databases">
        <authorList>
            <person name="Varghese N."/>
            <person name="Submissions S."/>
        </authorList>
    </citation>
    <scope>NUCLEOTIDE SEQUENCE [LARGE SCALE GENOMIC DNA]</scope>
    <source>
        <strain evidence="9">DSM 22224</strain>
    </source>
</reference>
<protein>
    <submittedName>
        <fullName evidence="8">3-oxo-5-alpha-steroid 4-dehydrogenase 1</fullName>
    </submittedName>
</protein>
<dbReference type="Proteomes" id="UP000190367">
    <property type="component" value="Unassembled WGS sequence"/>
</dbReference>
<evidence type="ECO:0000256" key="4">
    <source>
        <dbReference type="ARBA" id="ARBA00023002"/>
    </source>
</evidence>
<dbReference type="PROSITE" id="PS50244">
    <property type="entry name" value="S5A_REDUCTASE"/>
    <property type="match status" value="1"/>
</dbReference>
<keyword evidence="4" id="KW-0560">Oxidoreductase</keyword>
<name>A0A1T4T7K0_9BACT</name>
<feature type="transmembrane region" description="Helical" evidence="6">
    <location>
        <begin position="12"/>
        <end position="29"/>
    </location>
</feature>
<dbReference type="InterPro" id="IPR016636">
    <property type="entry name" value="3-oxo-5-alpha-steroid_4-DH"/>
</dbReference>
<dbReference type="AlphaFoldDB" id="A0A1T4T7K0"/>
<dbReference type="RefSeq" id="WP_078671484.1">
    <property type="nucleotide sequence ID" value="NZ_FUWZ01000004.1"/>
</dbReference>
<evidence type="ECO:0000256" key="1">
    <source>
        <dbReference type="ARBA" id="ARBA00004141"/>
    </source>
</evidence>
<feature type="transmembrane region" description="Helical" evidence="6">
    <location>
        <begin position="50"/>
        <end position="67"/>
    </location>
</feature>
<evidence type="ECO:0000259" key="7">
    <source>
        <dbReference type="Pfam" id="PF02544"/>
    </source>
</evidence>
<keyword evidence="5 6" id="KW-0472">Membrane</keyword>
<dbReference type="Gene3D" id="1.20.120.1630">
    <property type="match status" value="1"/>
</dbReference>
<feature type="domain" description="3-oxo-5-alpha-steroid 4-dehydrogenase C-terminal" evidence="7">
    <location>
        <begin position="106"/>
        <end position="255"/>
    </location>
</feature>
<keyword evidence="3 6" id="KW-1133">Transmembrane helix</keyword>
<keyword evidence="9" id="KW-1185">Reference proteome</keyword>
<evidence type="ECO:0000256" key="6">
    <source>
        <dbReference type="SAM" id="Phobius"/>
    </source>
</evidence>